<dbReference type="eggNOG" id="ENOG502QQ4W">
    <property type="taxonomic scope" value="Eukaryota"/>
</dbReference>
<evidence type="ECO:0000256" key="4">
    <source>
        <dbReference type="ARBA" id="ARBA00023212"/>
    </source>
</evidence>
<dbReference type="Pfam" id="PF16531">
    <property type="entry name" value="SAS-6_N"/>
    <property type="match status" value="1"/>
</dbReference>
<dbReference type="Gene3D" id="2.170.210.20">
    <property type="entry name" value="Spindle assembly abnormal protein 6, N-terminal domain"/>
    <property type="match status" value="1"/>
</dbReference>
<keyword evidence="2" id="KW-0963">Cytoplasm</keyword>
<keyword evidence="4" id="KW-0206">Cytoskeleton</keyword>
<dbReference type="OrthoDB" id="1909785at2759"/>
<evidence type="ECO:0000256" key="3">
    <source>
        <dbReference type="ARBA" id="ARBA00023054"/>
    </source>
</evidence>
<evidence type="ECO:0000256" key="6">
    <source>
        <dbReference type="SAM" id="Coils"/>
    </source>
</evidence>
<dbReference type="EMBL" id="GL377566">
    <property type="protein sequence ID" value="EFJ37112.1"/>
    <property type="molecule type" value="Genomic_DNA"/>
</dbReference>
<sequence length="652" mass="72107">MEDPCAASRPSASNGGIESSSVLFEKAVPVRIKSPSEDRLVELTVRIIMGLSKHRRSTKVLQIQITNELDPFFLYSLEVNEDDFQGLKVEQCILVDFGTFPHKFIELLEHCIRAGAGEAPRFLAILNVRTGDSTFSVVETNQFKHLSHLSLCFRQGNDSTIKSYLAGRLAEYKGANVDLHEKLRRTLESLESSLQDVGELRSELADSNEMQSRSISELQVKHARELAREREKSLQECLEMKGRLEREKAEMEYRLIQKAGQHENQVVDLDKQVRELTSTRHGLEITIAELKTKLELMHKELQERQQECDTLRTRNKSVDKELQVSSKQLNDNLIRLAALEQEVQSKSELIGNISGQLESITITRAALESSLKDAQAAAEKAEEKAAARVAEANKANQTIEKLQAEIKSSKAKLKLKTQVTAQQETLLQERQATVEKNVAEIAALKQEIAALKLEIEASKRKEADLQKKMEDSQESLKSNQQMIQWLNQQLTDAQLGKYAKYSTTSRALSLSSAISSTPSPRGPLLPSNTHNLLQLKPSISATSITSKSPSSAVAKAVTGDGGGGGGGSGSSIPGFTSKVTFKPPLAELNAKAENLCKERKFFTLELTRNGLPKPQLSFASPAVGDLPSRDRELDEQRGEKKSSIRLGSPMAA</sequence>
<evidence type="ECO:0000259" key="8">
    <source>
        <dbReference type="Pfam" id="PF16531"/>
    </source>
</evidence>
<organism evidence="10">
    <name type="scientific">Selaginella moellendorffii</name>
    <name type="common">Spikemoss</name>
    <dbReference type="NCBI Taxonomy" id="88036"/>
    <lineage>
        <taxon>Eukaryota</taxon>
        <taxon>Viridiplantae</taxon>
        <taxon>Streptophyta</taxon>
        <taxon>Embryophyta</taxon>
        <taxon>Tracheophyta</taxon>
        <taxon>Lycopodiopsida</taxon>
        <taxon>Selaginellales</taxon>
        <taxon>Selaginellaceae</taxon>
        <taxon>Selaginella</taxon>
    </lineage>
</organism>
<dbReference type="Proteomes" id="UP000001514">
    <property type="component" value="Unassembled WGS sequence"/>
</dbReference>
<dbReference type="KEGG" id="smo:SELMODRAFT_403227"/>
<evidence type="ECO:0000256" key="7">
    <source>
        <dbReference type="SAM" id="MobiDB-lite"/>
    </source>
</evidence>
<evidence type="ECO:0000313" key="9">
    <source>
        <dbReference type="EMBL" id="EFJ37112.1"/>
    </source>
</evidence>
<accession>D8QTH2</accession>
<feature type="compositionally biased region" description="Basic and acidic residues" evidence="7">
    <location>
        <begin position="627"/>
        <end position="642"/>
    </location>
</feature>
<keyword evidence="3 6" id="KW-0175">Coiled coil</keyword>
<dbReference type="OMA" id="KHDSMES"/>
<evidence type="ECO:0000256" key="5">
    <source>
        <dbReference type="ARBA" id="ARBA00023306"/>
    </source>
</evidence>
<feature type="domain" description="Spindle assembly abnormal protein 6 N-terminal" evidence="8">
    <location>
        <begin position="22"/>
        <end position="153"/>
    </location>
</feature>
<feature type="compositionally biased region" description="Low complexity" evidence="7">
    <location>
        <begin position="543"/>
        <end position="557"/>
    </location>
</feature>
<keyword evidence="5" id="KW-0131">Cell cycle</keyword>
<dbReference type="InParanoid" id="D8QTH2"/>
<evidence type="ECO:0000313" key="10">
    <source>
        <dbReference type="Proteomes" id="UP000001514"/>
    </source>
</evidence>
<dbReference type="CDD" id="cd10142">
    <property type="entry name" value="HD_SAS6_N"/>
    <property type="match status" value="1"/>
</dbReference>
<dbReference type="HOGENOM" id="CLU_018291_0_0_1"/>
<gene>
    <name evidence="9" type="ORF">SELMODRAFT_403227</name>
</gene>
<protein>
    <recommendedName>
        <fullName evidence="8">Spindle assembly abnormal protein 6 N-terminal domain-containing protein</fullName>
    </recommendedName>
</protein>
<feature type="region of interest" description="Disordered" evidence="7">
    <location>
        <begin position="611"/>
        <end position="652"/>
    </location>
</feature>
<proteinExistence type="predicted"/>
<reference evidence="9 10" key="1">
    <citation type="journal article" date="2011" name="Science">
        <title>The Selaginella genome identifies genetic changes associated with the evolution of vascular plants.</title>
        <authorList>
            <person name="Banks J.A."/>
            <person name="Nishiyama T."/>
            <person name="Hasebe M."/>
            <person name="Bowman J.L."/>
            <person name="Gribskov M."/>
            <person name="dePamphilis C."/>
            <person name="Albert V.A."/>
            <person name="Aono N."/>
            <person name="Aoyama T."/>
            <person name="Ambrose B.A."/>
            <person name="Ashton N.W."/>
            <person name="Axtell M.J."/>
            <person name="Barker E."/>
            <person name="Barker M.S."/>
            <person name="Bennetzen J.L."/>
            <person name="Bonawitz N.D."/>
            <person name="Chapple C."/>
            <person name="Cheng C."/>
            <person name="Correa L.G."/>
            <person name="Dacre M."/>
            <person name="DeBarry J."/>
            <person name="Dreyer I."/>
            <person name="Elias M."/>
            <person name="Engstrom E.M."/>
            <person name="Estelle M."/>
            <person name="Feng L."/>
            <person name="Finet C."/>
            <person name="Floyd S.K."/>
            <person name="Frommer W.B."/>
            <person name="Fujita T."/>
            <person name="Gramzow L."/>
            <person name="Gutensohn M."/>
            <person name="Harholt J."/>
            <person name="Hattori M."/>
            <person name="Heyl A."/>
            <person name="Hirai T."/>
            <person name="Hiwatashi Y."/>
            <person name="Ishikawa M."/>
            <person name="Iwata M."/>
            <person name="Karol K.G."/>
            <person name="Koehler B."/>
            <person name="Kolukisaoglu U."/>
            <person name="Kubo M."/>
            <person name="Kurata T."/>
            <person name="Lalonde S."/>
            <person name="Li K."/>
            <person name="Li Y."/>
            <person name="Litt A."/>
            <person name="Lyons E."/>
            <person name="Manning G."/>
            <person name="Maruyama T."/>
            <person name="Michael T.P."/>
            <person name="Mikami K."/>
            <person name="Miyazaki S."/>
            <person name="Morinaga S."/>
            <person name="Murata T."/>
            <person name="Mueller-Roeber B."/>
            <person name="Nelson D.R."/>
            <person name="Obara M."/>
            <person name="Oguri Y."/>
            <person name="Olmstead R.G."/>
            <person name="Onodera N."/>
            <person name="Petersen B.L."/>
            <person name="Pils B."/>
            <person name="Prigge M."/>
            <person name="Rensing S.A."/>
            <person name="Riano-Pachon D.M."/>
            <person name="Roberts A.W."/>
            <person name="Sato Y."/>
            <person name="Scheller H.V."/>
            <person name="Schulz B."/>
            <person name="Schulz C."/>
            <person name="Shakirov E.V."/>
            <person name="Shibagaki N."/>
            <person name="Shinohara N."/>
            <person name="Shippen D.E."/>
            <person name="Soerensen I."/>
            <person name="Sotooka R."/>
            <person name="Sugimoto N."/>
            <person name="Sugita M."/>
            <person name="Sumikawa N."/>
            <person name="Tanurdzic M."/>
            <person name="Theissen G."/>
            <person name="Ulvskov P."/>
            <person name="Wakazuki S."/>
            <person name="Weng J.K."/>
            <person name="Willats W.W."/>
            <person name="Wipf D."/>
            <person name="Wolf P.G."/>
            <person name="Yang L."/>
            <person name="Zimmer A.D."/>
            <person name="Zhu Q."/>
            <person name="Mitros T."/>
            <person name="Hellsten U."/>
            <person name="Loque D."/>
            <person name="Otillar R."/>
            <person name="Salamov A."/>
            <person name="Schmutz J."/>
            <person name="Shapiro H."/>
            <person name="Lindquist E."/>
            <person name="Lucas S."/>
            <person name="Rokhsar D."/>
            <person name="Grigoriev I.V."/>
        </authorList>
    </citation>
    <scope>NUCLEOTIDE SEQUENCE [LARGE SCALE GENOMIC DNA]</scope>
</reference>
<feature type="compositionally biased region" description="Gly residues" evidence="7">
    <location>
        <begin position="559"/>
        <end position="569"/>
    </location>
</feature>
<evidence type="ECO:0000256" key="2">
    <source>
        <dbReference type="ARBA" id="ARBA00022490"/>
    </source>
</evidence>
<dbReference type="PANTHER" id="PTHR44281:SF2">
    <property type="entry name" value="SPINDLE ASSEMBLY ABNORMAL PROTEIN 6 HOMOLOG"/>
    <property type="match status" value="1"/>
</dbReference>
<dbReference type="Gramene" id="EFJ37112">
    <property type="protein sequence ID" value="EFJ37112"/>
    <property type="gene ID" value="SELMODRAFT_403227"/>
</dbReference>
<dbReference type="PANTHER" id="PTHR44281">
    <property type="entry name" value="SPINDLE ASSEMBLY ABNORMAL PROTEIN 6 HOMOLOG"/>
    <property type="match status" value="1"/>
</dbReference>
<dbReference type="AlphaFoldDB" id="D8QTH2"/>
<feature type="region of interest" description="Disordered" evidence="7">
    <location>
        <begin position="543"/>
        <end position="575"/>
    </location>
</feature>
<dbReference type="InterPro" id="IPR038558">
    <property type="entry name" value="SAS-6_N_sf"/>
</dbReference>
<dbReference type="STRING" id="88036.D8QTH2"/>
<feature type="coiled-coil region" evidence="6">
    <location>
        <begin position="364"/>
        <end position="475"/>
    </location>
</feature>
<feature type="coiled-coil region" evidence="6">
    <location>
        <begin position="234"/>
        <end position="321"/>
    </location>
</feature>
<evidence type="ECO:0000256" key="1">
    <source>
        <dbReference type="ARBA" id="ARBA00004300"/>
    </source>
</evidence>
<name>D8QTH2_SELML</name>
<keyword evidence="10" id="KW-1185">Reference proteome</keyword>
<comment type="subcellular location">
    <subcellularLocation>
        <location evidence="1">Cytoplasm</location>
        <location evidence="1">Cytoskeleton</location>
        <location evidence="1">Microtubule organizing center</location>
        <location evidence="1">Centrosome</location>
    </subcellularLocation>
</comment>
<dbReference type="InterPro" id="IPR032396">
    <property type="entry name" value="SAS-6_N"/>
</dbReference>